<evidence type="ECO:0000313" key="2">
    <source>
        <dbReference type="Proteomes" id="UP001156484"/>
    </source>
</evidence>
<accession>A0ACD4DIS9</accession>
<dbReference type="Proteomes" id="UP001156484">
    <property type="component" value="Chromosome"/>
</dbReference>
<keyword evidence="2" id="KW-1185">Reference proteome</keyword>
<gene>
    <name evidence="1" type="ORF">OED52_05160</name>
</gene>
<organism evidence="1 2">
    <name type="scientific">Rhodococcus sacchari</name>
    <dbReference type="NCBI Taxonomy" id="2962047"/>
    <lineage>
        <taxon>Bacteria</taxon>
        <taxon>Bacillati</taxon>
        <taxon>Actinomycetota</taxon>
        <taxon>Actinomycetes</taxon>
        <taxon>Mycobacteriales</taxon>
        <taxon>Nocardiaceae</taxon>
        <taxon>Rhodococcus</taxon>
    </lineage>
</organism>
<sequence>MIPVHPIADTHTVRDRFVLVADTAPDATAVVSGGESLTYGELLERTTDRARAIVARVPDPRQPVALDTAGDLDTLVALVSVLRSGHPLVLLDSQLPEDRRAEIHRRSGGLRFSPADVRSLPAADVPLRDIGARDPVTLLFTSGSTGTPKAVRQGHRLWLNQAGEFGERLGIGPGERVGLPLPLAFGGGMDVVISALLNGAALHVIDPRQTGIDAVPGWLADTRPTTLHTTPSLLRSILKVCGPDVLRGVRLVTTCGEPVHGDDVRALLERLDAGSTYCNLSGSSETGNIAFAAYDTGSDVPAGILPAGEPASRKTVRLVDEDGAEVEPGRIGTLVIESPFIAEGYFTDADGVLAGDPDAFGRTADGLPVFRTGDLGRFDTEGRLHLVGRRDDAVKVRGYLVEPNEVAAALRSLPSVDDAVVTTHRDGTAVSLVGYAAVDPDVRAPSEADLRRELRAALPVWMVPGRIVLLPALPRNERGKVDRGALPPPPGRPAHVEPGTGTERDLAGIWAEILGLDSVGRDDDFVSLGGDSLQTQQMLARVGDRFGIETSSATLAYNPTLRQFARHIDASAPGSTSAATGAGSTGSVLVALQTTGTRTPVFAFAGAGSTALALLPLARELGPDQPVYGLQARGLERRGLPDWTIRSAARRYLRHIRRIQPHGPYFFVGHSLGGVIAMDVARLLEARGETVSAVVCLDTILDGPLTQGGPELPRRSEPAPAAPEPAEPARSKADLWRTRARLLTAGVVQYPARTQWSLFHELGRRVALMHRFRPWNGHLEVVMAEDNPDDPQWWPAIAPNVVSVERVAGDHVGMLRPPHVARTAAHVRAALGRVRP</sequence>
<reference evidence="1" key="1">
    <citation type="submission" date="2022-10" db="EMBL/GenBank/DDBJ databases">
        <title>Rhodococcus ferula Z13 complete genome.</title>
        <authorList>
            <person name="Long X."/>
            <person name="Zang M."/>
        </authorList>
    </citation>
    <scope>NUCLEOTIDE SEQUENCE</scope>
    <source>
        <strain evidence="1">Z13</strain>
    </source>
</reference>
<name>A0ACD4DIS9_9NOCA</name>
<evidence type="ECO:0000313" key="1">
    <source>
        <dbReference type="EMBL" id="UYP19946.1"/>
    </source>
</evidence>
<proteinExistence type="predicted"/>
<dbReference type="EMBL" id="CP107551">
    <property type="protein sequence ID" value="UYP19946.1"/>
    <property type="molecule type" value="Genomic_DNA"/>
</dbReference>
<protein>
    <submittedName>
        <fullName evidence="1">Non-ribosomal peptide synthetase</fullName>
    </submittedName>
</protein>